<dbReference type="Gene3D" id="3.40.50.1820">
    <property type="entry name" value="alpha/beta hydrolase"/>
    <property type="match status" value="1"/>
</dbReference>
<dbReference type="SUPFAM" id="SSF53474">
    <property type="entry name" value="alpha/beta-Hydrolases"/>
    <property type="match status" value="1"/>
</dbReference>
<evidence type="ECO:0000256" key="4">
    <source>
        <dbReference type="ARBA" id="ARBA00022801"/>
    </source>
</evidence>
<evidence type="ECO:0000313" key="6">
    <source>
        <dbReference type="EMBL" id="KAF9894072.1"/>
    </source>
</evidence>
<evidence type="ECO:0000256" key="2">
    <source>
        <dbReference type="ARBA" id="ARBA00008300"/>
    </source>
</evidence>
<evidence type="ECO:0008006" key="8">
    <source>
        <dbReference type="Google" id="ProtNLM"/>
    </source>
</evidence>
<comment type="caution">
    <text evidence="6">The sequence shown here is derived from an EMBL/GenBank/DDBJ whole genome shotgun (WGS) entry which is preliminary data.</text>
</comment>
<gene>
    <name evidence="6" type="ORF">FE257_009045</name>
</gene>
<dbReference type="InterPro" id="IPR019363">
    <property type="entry name" value="LDAH"/>
</dbReference>
<dbReference type="InterPro" id="IPR029058">
    <property type="entry name" value="AB_hydrolase_fold"/>
</dbReference>
<dbReference type="PANTHER" id="PTHR13390">
    <property type="entry name" value="LIPASE"/>
    <property type="match status" value="1"/>
</dbReference>
<dbReference type="AlphaFoldDB" id="A0AAD4GYJ8"/>
<dbReference type="Proteomes" id="UP001194746">
    <property type="component" value="Unassembled WGS sequence"/>
</dbReference>
<keyword evidence="3" id="KW-0551">Lipid droplet</keyword>
<feature type="transmembrane region" description="Helical" evidence="5">
    <location>
        <begin position="31"/>
        <end position="52"/>
    </location>
</feature>
<comment type="subcellular location">
    <subcellularLocation>
        <location evidence="1">Lipid droplet</location>
    </subcellularLocation>
</comment>
<evidence type="ECO:0000256" key="3">
    <source>
        <dbReference type="ARBA" id="ARBA00022677"/>
    </source>
</evidence>
<dbReference type="GO" id="GO:0019915">
    <property type="term" value="P:lipid storage"/>
    <property type="evidence" value="ECO:0007669"/>
    <property type="project" value="InterPro"/>
</dbReference>
<protein>
    <recommendedName>
        <fullName evidence="8">Lipid droplet-associated hydrolase</fullName>
    </recommendedName>
</protein>
<evidence type="ECO:0000256" key="1">
    <source>
        <dbReference type="ARBA" id="ARBA00004502"/>
    </source>
</evidence>
<keyword evidence="4" id="KW-0378">Hydrolase</keyword>
<sequence length="309" mass="34416">MSTDHGLHISANRFSYSFSSSPSAKSNPPTVIYFISGNPGLIGYYYTFLSLLSEYIKSQTSQNAQNISFLVSGHSLAGFGLPESNNAEKNGSQSHYRDLEEQICFAQKKLDDLIMDLNSNATPNVILIGHSVGSYIAMEILRRHRDRTRNEKSSVDFNINGGVMLFPTVVDIAKSPSGQKLTRILYFIPQLALMVGAFVRILTALIPHAILWRLVNFYMGSPPRGMVDTTTAFLKSRGGVQQALHMAADEMRIITSDKWSDDVWGMSASHDPISRLYFYFGRNDHWVAEQTRDEIVAIRGRGPGGPKMI</sequence>
<evidence type="ECO:0000313" key="7">
    <source>
        <dbReference type="Proteomes" id="UP001194746"/>
    </source>
</evidence>
<feature type="transmembrane region" description="Helical" evidence="5">
    <location>
        <begin position="184"/>
        <end position="206"/>
    </location>
</feature>
<dbReference type="GO" id="GO:0016298">
    <property type="term" value="F:lipase activity"/>
    <property type="evidence" value="ECO:0007669"/>
    <property type="project" value="InterPro"/>
</dbReference>
<evidence type="ECO:0000256" key="5">
    <source>
        <dbReference type="SAM" id="Phobius"/>
    </source>
</evidence>
<dbReference type="GO" id="GO:0005811">
    <property type="term" value="C:lipid droplet"/>
    <property type="evidence" value="ECO:0007669"/>
    <property type="project" value="UniProtKB-SubCell"/>
</dbReference>
<keyword evidence="5" id="KW-1133">Transmembrane helix</keyword>
<name>A0AAD4GYJ8_ASPNN</name>
<keyword evidence="5" id="KW-0812">Transmembrane</keyword>
<organism evidence="6 7">
    <name type="scientific">Aspergillus nanangensis</name>
    <dbReference type="NCBI Taxonomy" id="2582783"/>
    <lineage>
        <taxon>Eukaryota</taxon>
        <taxon>Fungi</taxon>
        <taxon>Dikarya</taxon>
        <taxon>Ascomycota</taxon>
        <taxon>Pezizomycotina</taxon>
        <taxon>Eurotiomycetes</taxon>
        <taxon>Eurotiomycetidae</taxon>
        <taxon>Eurotiales</taxon>
        <taxon>Aspergillaceae</taxon>
        <taxon>Aspergillus</taxon>
        <taxon>Aspergillus subgen. Circumdati</taxon>
    </lineage>
</organism>
<comment type="similarity">
    <text evidence="2">Belongs to the AB hydrolase superfamily. LDAH family.</text>
</comment>
<dbReference type="PANTHER" id="PTHR13390:SF0">
    <property type="entry name" value="LIPID DROPLET-ASSOCIATED HYDROLASE"/>
    <property type="match status" value="1"/>
</dbReference>
<keyword evidence="7" id="KW-1185">Reference proteome</keyword>
<dbReference type="Pfam" id="PF10230">
    <property type="entry name" value="LIDHydrolase"/>
    <property type="match status" value="1"/>
</dbReference>
<proteinExistence type="inferred from homology"/>
<reference evidence="6" key="1">
    <citation type="journal article" date="2019" name="Beilstein J. Org. Chem.">
        <title>Nanangenines: drimane sesquiterpenoids as the dominant metabolite cohort of a novel Australian fungus, Aspergillus nanangensis.</title>
        <authorList>
            <person name="Lacey H.J."/>
            <person name="Gilchrist C.L.M."/>
            <person name="Crombie A."/>
            <person name="Kalaitzis J.A."/>
            <person name="Vuong D."/>
            <person name="Rutledge P.J."/>
            <person name="Turner P."/>
            <person name="Pitt J.I."/>
            <person name="Lacey E."/>
            <person name="Chooi Y.H."/>
            <person name="Piggott A.M."/>
        </authorList>
    </citation>
    <scope>NUCLEOTIDE SEQUENCE</scope>
    <source>
        <strain evidence="6">MST-FP2251</strain>
    </source>
</reference>
<reference evidence="6" key="2">
    <citation type="submission" date="2020-02" db="EMBL/GenBank/DDBJ databases">
        <authorList>
            <person name="Gilchrist C.L.M."/>
            <person name="Chooi Y.-H."/>
        </authorList>
    </citation>
    <scope>NUCLEOTIDE SEQUENCE</scope>
    <source>
        <strain evidence="6">MST-FP2251</strain>
    </source>
</reference>
<keyword evidence="5" id="KW-0472">Membrane</keyword>
<accession>A0AAD4GYJ8</accession>
<dbReference type="EMBL" id="VCAU01000005">
    <property type="protein sequence ID" value="KAF9894072.1"/>
    <property type="molecule type" value="Genomic_DNA"/>
</dbReference>